<name>A0ABX5C429_9FIRM</name>
<proteinExistence type="predicted"/>
<accession>A0ABX5C429</accession>
<comment type="caution">
    <text evidence="1">The sequence shown here is derived from an EMBL/GenBank/DDBJ whole genome shotgun (WGS) entry which is preliminary data.</text>
</comment>
<gene>
    <name evidence="1" type="ORF">VCHSUH03_05175</name>
</gene>
<dbReference type="Gene3D" id="3.30.420.40">
    <property type="match status" value="2"/>
</dbReference>
<dbReference type="RefSeq" id="WP_105094271.1">
    <property type="nucleotide sequence ID" value="NZ_PPDD01000009.1"/>
</dbReference>
<organism evidence="1 2">
    <name type="scientific">Veillonella infantium</name>
    <dbReference type="NCBI Taxonomy" id="1911679"/>
    <lineage>
        <taxon>Bacteria</taxon>
        <taxon>Bacillati</taxon>
        <taxon>Bacillota</taxon>
        <taxon>Negativicutes</taxon>
        <taxon>Veillonellales</taxon>
        <taxon>Veillonellaceae</taxon>
        <taxon>Veillonella</taxon>
    </lineage>
</organism>
<evidence type="ECO:0008006" key="3">
    <source>
        <dbReference type="Google" id="ProtNLM"/>
    </source>
</evidence>
<evidence type="ECO:0000313" key="2">
    <source>
        <dbReference type="Proteomes" id="UP000238899"/>
    </source>
</evidence>
<dbReference type="EMBL" id="PPDD01000009">
    <property type="protein sequence ID" value="PQL57723.1"/>
    <property type="molecule type" value="Genomic_DNA"/>
</dbReference>
<dbReference type="InterPro" id="IPR043129">
    <property type="entry name" value="ATPase_NBD"/>
</dbReference>
<dbReference type="Proteomes" id="UP000238899">
    <property type="component" value="Unassembled WGS sequence"/>
</dbReference>
<keyword evidence="2" id="KW-1185">Reference proteome</keyword>
<evidence type="ECO:0000313" key="1">
    <source>
        <dbReference type="EMBL" id="PQL57723.1"/>
    </source>
</evidence>
<reference evidence="1 2" key="1">
    <citation type="journal article" date="2018" name="Int. J. Syst. Evol. Microbiol.">
        <title>Veillonella infantium sp. nov., an anaerobic, Gram-stain-negative coccus isolated from tongue biofilm of a Thai child.</title>
        <authorList>
            <person name="Mashima I."/>
            <person name="Liao Y.C."/>
            <person name="Miyakawa H."/>
            <person name="Theodorea C.F."/>
            <person name="Thawboon B."/>
            <person name="Thaweboon S."/>
            <person name="Scannapieco F.A."/>
            <person name="Nakazawa F."/>
        </authorList>
    </citation>
    <scope>NUCLEOTIDE SEQUENCE [LARGE SCALE GENOMIC DNA]</scope>
    <source>
        <strain evidence="1 2">T11011-4</strain>
    </source>
</reference>
<dbReference type="SUPFAM" id="SSF53067">
    <property type="entry name" value="Actin-like ATPase domain"/>
    <property type="match status" value="1"/>
</dbReference>
<protein>
    <recommendedName>
        <fullName evidence="3">Molecular chaperone DnaK</fullName>
    </recommendedName>
</protein>
<dbReference type="Gene3D" id="3.90.640.10">
    <property type="entry name" value="Actin, Chain A, domain 4"/>
    <property type="match status" value="1"/>
</dbReference>
<sequence>MIVRPFKVAFCDIKNHYGNTKTNDIDNVMKEIITTVFNKSIEIEIPKISQSESFFHLLTSFSKNNNNNIFEYKKVQKLKSELLKEDQNDEELEFQDLVLIPKVEFENACSIVERYKYLINKLDIYRKENKSSESDFYHEFVDIKNKQEKDVFRISSIKDGLGRTVKNYFEDNSASSLIYTRDALFQNIYRYFEICQPIALTDKEFVEFKRLMMTVYDKDSNMLYTLDYTDTDIIKTYLIDYKFDNSDYRFLDTLLDDNIPKSWYQEEILFNSNIFIVNLKLVGEHWINGNISGKSLVELLNRSELDTIKFDVIDILNKYDLNINDLIDMSRESIENIYLNIDRDRSNMQGENQTVLYDPNRGHWEVFEDSIDHSFSEDTTEDNGFYARNPLLDIKDGSVCAIDFGTKSTVVAIRDQEERLVRIGTGDYYSEVRKTDYENPTTIYFDDFLNFINAYEARAGRPFTLWKDLKISHEAEQRFYNDITNEDNFYATFNELKQWANDPLRYQIIRDRKGKEIKLVPYKNLGTDNKFDPIELYAYYLGLYINNMNNGIYLNYVLSFPVNYGKEVQDRLLNSFTKGLKKSLPSSILSKDEIMEDFDVYAGASEPAAYAITALEKYSLEPSNDDEVAYGVFDFGGGTTDYDFGIEKKPSDGRRKFELTQFGKGGDPYLGGENLLQLMAYKVYCENKLEMLKNRIPIVLPQKASRIPGFEVLVMDHDIATKEAYSNMRVLMHLLRPIWEEAKGAEEEFNEESKVVRLFSSDTSDMKGIDITLKINIDDLKSLLKEHISIGVQNFISQMHAVFKKKNLKTYPIHIFLAGNSCKSTILQEIFIDSLVKSIKEFITTHDEQPDVEKLELYKLYPPLGIQFDISSIKKLFHDDDLTILNQLLVVSTNIEESDRDIPSDQKRTGKTGVVFGLLRSRKGGKDVRIINENLTDIDEIKFPFYLGVEGDNRMFKTVISIDVPYNTWAPFDWADEKRFELYYTVDNRALYDNTLPISETSLKVCKIDKSDINEDHKIFIRKAGINIIEYVIADSDFNGDTTNLHVYSNVILG</sequence>